<dbReference type="Gene3D" id="2.30.110.10">
    <property type="entry name" value="Electron Transport, Fmn-binding Protein, Chain A"/>
    <property type="match status" value="1"/>
</dbReference>
<dbReference type="EMBL" id="JADOEL010000014">
    <property type="protein sequence ID" value="MBF8179052.1"/>
    <property type="molecule type" value="Genomic_DNA"/>
</dbReference>
<dbReference type="InterPro" id="IPR012349">
    <property type="entry name" value="Split_barrel_FMN-bd"/>
</dbReference>
<name>A0ABS0EW32_9BURK</name>
<dbReference type="Proteomes" id="UP000657372">
    <property type="component" value="Unassembled WGS sequence"/>
</dbReference>
<reference evidence="1 2" key="1">
    <citation type="submission" date="2020-11" db="EMBL/GenBank/DDBJ databases">
        <title>WGS of Herminiimonas contaminans strain Marseille-Q4544 isolated from planarians Schmidtea mediterranea.</title>
        <authorList>
            <person name="Kangale L."/>
        </authorList>
    </citation>
    <scope>NUCLEOTIDE SEQUENCE [LARGE SCALE GENOMIC DNA]</scope>
    <source>
        <strain evidence="1 2">Marseille-Q4544</strain>
    </source>
</reference>
<sequence>MAGTHRATARLCGNATFSDTGSSMNIQPELFHTGEVQAHALAGSGTPAAAIRNFMPEQHRQFFPLLPYLMLATTDDSGWPVANIVTGAPGFVSSPDPQHLHITADAHWPGSSKQQFLSAKQVGMLGIDFNTRRRNRANGVIQQTGDEGVSISVTQSFGNCPRYIQLRDVYAAPPGEVAQPVQSFTDLDAAARKLIHNADSLFVATTSGTHETSMGGPDISHRGGMPGFIRIDGNTLTIPDFNGNKYFNTLGNMLLEPRAALLFVDYASGGLLHLQGRTEVLWQSKEAAALTGAERIWRFHINGGWWQAHAIPLRWSLREIAPTTARTGVWTEVS</sequence>
<dbReference type="SUPFAM" id="SSF50475">
    <property type="entry name" value="FMN-binding split barrel"/>
    <property type="match status" value="2"/>
</dbReference>
<proteinExistence type="predicted"/>
<keyword evidence="2" id="KW-1185">Reference proteome</keyword>
<dbReference type="PANTHER" id="PTHR42815:SF2">
    <property type="entry name" value="FAD-BINDING, PUTATIVE (AFU_ORTHOLOGUE AFUA_6G07600)-RELATED"/>
    <property type="match status" value="1"/>
</dbReference>
<gene>
    <name evidence="1" type="ORF">IXC47_15295</name>
</gene>
<comment type="caution">
    <text evidence="1">The sequence shown here is derived from an EMBL/GenBank/DDBJ whole genome shotgun (WGS) entry which is preliminary data.</text>
</comment>
<dbReference type="PANTHER" id="PTHR42815">
    <property type="entry name" value="FAD-BINDING, PUTATIVE (AFU_ORTHOLOGUE AFUA_6G07600)-RELATED"/>
    <property type="match status" value="1"/>
</dbReference>
<protein>
    <submittedName>
        <fullName evidence="1">Pyridoxamine 5'-phosphate oxidase family protein</fullName>
    </submittedName>
</protein>
<organism evidence="1 2">
    <name type="scientific">Herminiimonas contaminans</name>
    <dbReference type="NCBI Taxonomy" id="1111140"/>
    <lineage>
        <taxon>Bacteria</taxon>
        <taxon>Pseudomonadati</taxon>
        <taxon>Pseudomonadota</taxon>
        <taxon>Betaproteobacteria</taxon>
        <taxon>Burkholderiales</taxon>
        <taxon>Oxalobacteraceae</taxon>
        <taxon>Herminiimonas</taxon>
    </lineage>
</organism>
<evidence type="ECO:0000313" key="2">
    <source>
        <dbReference type="Proteomes" id="UP000657372"/>
    </source>
</evidence>
<evidence type="ECO:0000313" key="1">
    <source>
        <dbReference type="EMBL" id="MBF8179052.1"/>
    </source>
</evidence>
<accession>A0ABS0EW32</accession>